<feature type="region of interest" description="Disordered" evidence="1">
    <location>
        <begin position="961"/>
        <end position="994"/>
    </location>
</feature>
<protein>
    <submittedName>
        <fullName evidence="3">RNA-directed DNA polymerase</fullName>
    </submittedName>
</protein>
<dbReference type="Gene3D" id="3.60.110.10">
    <property type="entry name" value="Carbon-nitrogen hydrolase"/>
    <property type="match status" value="1"/>
</dbReference>
<comment type="caution">
    <text evidence="3">The sequence shown here is derived from an EMBL/GenBank/DDBJ whole genome shotgun (WGS) entry which is preliminary data.</text>
</comment>
<keyword evidence="3" id="KW-0808">Transferase</keyword>
<name>A0A4R5UCM5_9GAMM</name>
<organism evidence="3 4">
    <name type="scientific">Luteimonas terrae</name>
    <dbReference type="NCBI Taxonomy" id="1530191"/>
    <lineage>
        <taxon>Bacteria</taxon>
        <taxon>Pseudomonadati</taxon>
        <taxon>Pseudomonadota</taxon>
        <taxon>Gammaproteobacteria</taxon>
        <taxon>Lysobacterales</taxon>
        <taxon>Lysobacteraceae</taxon>
        <taxon>Luteimonas</taxon>
    </lineage>
</organism>
<evidence type="ECO:0000313" key="4">
    <source>
        <dbReference type="Proteomes" id="UP000295543"/>
    </source>
</evidence>
<feature type="domain" description="Reverse transcriptase" evidence="2">
    <location>
        <begin position="168"/>
        <end position="308"/>
    </location>
</feature>
<dbReference type="OrthoDB" id="9793236at2"/>
<evidence type="ECO:0000313" key="3">
    <source>
        <dbReference type="EMBL" id="TDK33025.1"/>
    </source>
</evidence>
<dbReference type="EMBL" id="SMTG01000002">
    <property type="protein sequence ID" value="TDK33025.1"/>
    <property type="molecule type" value="Genomic_DNA"/>
</dbReference>
<sequence>MAVNGLQGVSLGDLYKAYRKSKADAYYDRGHFHSLAYAEYEINLEANLKSLLASLKKDFSWAQSKSFLGVFSYQPKSVDVPASNSAQEIHFATLDPVRDWINSNKGRKLLSANFRVVIVASINYQVVCALWIIKVGHKFDDRIDRKLAFAHALKRVGRRGRLNEDSHQLFAPYFSGYRAWRSKALEAMRSSLNDGRSIVAITMDIKSFYHQVSPNFLVKSAFFKKLEIELDPDELAFSKAIVESMQTWHRSTPEAKDRPEGSLPVGLSISKLVSNVLLADFDKAVSSLPSTIHYGRYADDIILVTEDPGISTGQDYIKWLRWSLDEYLVLDQTSNPAGLKLKLNYSTDSEIIFSAKKQKIFFLSGEHGLDLVGQVEEQIRKQSSEYRLLPELPDNDSEMLASALLATPDARLEADALRKAEAVSLRRLGFSMLLSDFEAYARDLDYKDPKWTLARKKFYAVVGRYLVTPVGFFDYYTYIVRVFGLMVACRDFADARLILGQLERIGEVLQSTTTAGTRNLSKYFHARRNYYRGFVQAALESSTVAAFEFNSKFTNFLKGLAAEADVEVVDGKHIKEISKRLLLSDLGRRCYQDYWYAESPKEVQPPLPASISVKKALARIRSYRNKAKKSLSAPYWPAIAFPTRPPALWQLSLSVPKALEESGGLESLLWAVRGGYVRSDYRNYRFLSEDEAGERVWNVPSEQGLQAKIAVPSIKVTDDQWASAVKGMPDHSLDRYLATRKIVNDMIRGSLDLNYIVFPELSIPYWWALDIAAKLSRAGISFVAGVETRGNGDEYRNDVLVSLATDFYGRRGNVCFLQPKIDLSHEESANVKHLGKKYLLAGDAGSRRPVYCHGEFAMGVLICSDLTTIQNRSRFQGCVDALFVIEWNKDIETFDFLVESAAHDLHAAVVQVNNRRFGDSRVRMPFAEGFKRDVVKVKGGDSDFFVHCSIDVAELRRFQRRKSVVKREKSKKDDKPKFKPVPIGYRMSDRRKGG</sequence>
<dbReference type="SUPFAM" id="SSF56317">
    <property type="entry name" value="Carbon-nitrogen hydrolase"/>
    <property type="match status" value="1"/>
</dbReference>
<evidence type="ECO:0000256" key="1">
    <source>
        <dbReference type="SAM" id="MobiDB-lite"/>
    </source>
</evidence>
<dbReference type="InterPro" id="IPR036526">
    <property type="entry name" value="C-N_Hydrolase_sf"/>
</dbReference>
<reference evidence="3 4" key="1">
    <citation type="submission" date="2019-03" db="EMBL/GenBank/DDBJ databases">
        <title>Luteimonas zhaokaii sp.nov., isolated from the rectal contents of Plateau pika in Yushu, Qinghai Province, China.</title>
        <authorList>
            <person name="Zhang G."/>
        </authorList>
    </citation>
    <scope>NUCLEOTIDE SEQUENCE [LARGE SCALE GENOMIC DNA]</scope>
    <source>
        <strain evidence="3 4">THG-MD21</strain>
    </source>
</reference>
<accession>A0A4R5UCM5</accession>
<gene>
    <name evidence="3" type="ORF">E2F49_02955</name>
</gene>
<feature type="compositionally biased region" description="Basic and acidic residues" evidence="1">
    <location>
        <begin position="965"/>
        <end position="977"/>
    </location>
</feature>
<proteinExistence type="predicted"/>
<keyword evidence="3" id="KW-0695">RNA-directed DNA polymerase</keyword>
<dbReference type="Pfam" id="PF00078">
    <property type="entry name" value="RVT_1"/>
    <property type="match status" value="1"/>
</dbReference>
<evidence type="ECO:0000259" key="2">
    <source>
        <dbReference type="Pfam" id="PF00078"/>
    </source>
</evidence>
<dbReference type="GO" id="GO:0003964">
    <property type="term" value="F:RNA-directed DNA polymerase activity"/>
    <property type="evidence" value="ECO:0007669"/>
    <property type="project" value="UniProtKB-KW"/>
</dbReference>
<dbReference type="AlphaFoldDB" id="A0A4R5UCM5"/>
<dbReference type="CDD" id="cd01646">
    <property type="entry name" value="RT_Bac_retron_I"/>
    <property type="match status" value="1"/>
</dbReference>
<keyword evidence="4" id="KW-1185">Reference proteome</keyword>
<dbReference type="InterPro" id="IPR000477">
    <property type="entry name" value="RT_dom"/>
</dbReference>
<dbReference type="Proteomes" id="UP000295543">
    <property type="component" value="Unassembled WGS sequence"/>
</dbReference>
<keyword evidence="3" id="KW-0548">Nucleotidyltransferase</keyword>